<reference evidence="3 4" key="1">
    <citation type="submission" date="2016-10" db="EMBL/GenBank/DDBJ databases">
        <authorList>
            <person name="de Groot N.N."/>
        </authorList>
    </citation>
    <scope>NUCLEOTIDE SEQUENCE [LARGE SCALE GENOMIC DNA]</scope>
    <source>
        <strain>GEY</strain>
        <strain evidence="4">DSM 9560</strain>
    </source>
</reference>
<keyword evidence="1" id="KW-0472">Membrane</keyword>
<keyword evidence="4" id="KW-1185">Reference proteome</keyword>
<dbReference type="RefSeq" id="WP_091540993.1">
    <property type="nucleotide sequence ID" value="NZ_FONY01000006.1"/>
</dbReference>
<dbReference type="AlphaFoldDB" id="A0A1I2D4U6"/>
<keyword evidence="1" id="KW-1133">Transmembrane helix</keyword>
<dbReference type="SUPFAM" id="SSF52200">
    <property type="entry name" value="Toll/Interleukin receptor TIR domain"/>
    <property type="match status" value="1"/>
</dbReference>
<accession>A0A1I2D4U6</accession>
<dbReference type="Gene3D" id="3.40.50.10140">
    <property type="entry name" value="Toll/interleukin-1 receptor homology (TIR) domain"/>
    <property type="match status" value="1"/>
</dbReference>
<protein>
    <submittedName>
        <fullName evidence="3">TIR domain-containing protein</fullName>
    </submittedName>
</protein>
<dbReference type="Pfam" id="PF13676">
    <property type="entry name" value="TIR_2"/>
    <property type="match status" value="1"/>
</dbReference>
<gene>
    <name evidence="3" type="ORF">SAMN04488541_100666</name>
</gene>
<dbReference type="InterPro" id="IPR000157">
    <property type="entry name" value="TIR_dom"/>
</dbReference>
<dbReference type="Proteomes" id="UP000199513">
    <property type="component" value="Unassembled WGS sequence"/>
</dbReference>
<dbReference type="PROSITE" id="PS50104">
    <property type="entry name" value="TIR"/>
    <property type="match status" value="1"/>
</dbReference>
<evidence type="ECO:0000313" key="4">
    <source>
        <dbReference type="Proteomes" id="UP000199513"/>
    </source>
</evidence>
<organism evidence="3 4">
    <name type="scientific">Thermoflexibacter ruber</name>
    <dbReference type="NCBI Taxonomy" id="1003"/>
    <lineage>
        <taxon>Bacteria</taxon>
        <taxon>Pseudomonadati</taxon>
        <taxon>Bacteroidota</taxon>
        <taxon>Cytophagia</taxon>
        <taxon>Cytophagales</taxon>
        <taxon>Thermoflexibacteraceae</taxon>
        <taxon>Thermoflexibacter</taxon>
    </lineage>
</organism>
<dbReference type="GO" id="GO:0007165">
    <property type="term" value="P:signal transduction"/>
    <property type="evidence" value="ECO:0007669"/>
    <property type="project" value="InterPro"/>
</dbReference>
<proteinExistence type="predicted"/>
<dbReference type="STRING" id="1003.SAMN04488541_100666"/>
<evidence type="ECO:0000259" key="2">
    <source>
        <dbReference type="PROSITE" id="PS50104"/>
    </source>
</evidence>
<evidence type="ECO:0000256" key="1">
    <source>
        <dbReference type="SAM" id="Phobius"/>
    </source>
</evidence>
<name>A0A1I2D4U6_9BACT</name>
<feature type="domain" description="TIR" evidence="2">
    <location>
        <begin position="1"/>
        <end position="136"/>
    </location>
</feature>
<feature type="transmembrane region" description="Helical" evidence="1">
    <location>
        <begin position="163"/>
        <end position="181"/>
    </location>
</feature>
<keyword evidence="1" id="KW-0812">Transmembrane</keyword>
<dbReference type="OrthoDB" id="7285215at2"/>
<dbReference type="EMBL" id="FONY01000006">
    <property type="protein sequence ID" value="SFE75529.1"/>
    <property type="molecule type" value="Genomic_DNA"/>
</dbReference>
<dbReference type="InterPro" id="IPR035897">
    <property type="entry name" value="Toll_tir_struct_dom_sf"/>
</dbReference>
<sequence>MKNDIFISFADEDKSFALELCDALQAEGLKVWCSAKDVPIGADIHAEVSKALPDCLYFLPIISPNYGRFWHEKEFHSASHNRPNHLIIPVTYLINYDYIKNNAMFSLISSIRVVATENKSPQAIANEIADRIRQKSEPAFPEITFESQTLSINLPSIWLKRKTWIASSFFAFSAIVLFLFIQADGNQVDVKDIPPTSSLKENNGLPQDSIDTNHPDFYNFKLVDVKSEKNENFLQTVYKDLLVSKFILFNDTSQDLDIEFIKIEAIRNNYPAYEQKASSLELIADSTQADSPIFAIDLPKEEINAHYLFTLTPTLKCLKGTHLTIPLIIYQKEQKKYVLPDPNTDLVVHFITKQKIYAKSERLYFKDTQF</sequence>
<evidence type="ECO:0000313" key="3">
    <source>
        <dbReference type="EMBL" id="SFE75529.1"/>
    </source>
</evidence>